<reference evidence="1" key="1">
    <citation type="journal article" date="2022" name="bioRxiv">
        <title>Sequencing and chromosome-scale assembly of the giantPleurodeles waltlgenome.</title>
        <authorList>
            <person name="Brown T."/>
            <person name="Elewa A."/>
            <person name="Iarovenko S."/>
            <person name="Subramanian E."/>
            <person name="Araus A.J."/>
            <person name="Petzold A."/>
            <person name="Susuki M."/>
            <person name="Suzuki K.-i.T."/>
            <person name="Hayashi T."/>
            <person name="Toyoda A."/>
            <person name="Oliveira C."/>
            <person name="Osipova E."/>
            <person name="Leigh N.D."/>
            <person name="Simon A."/>
            <person name="Yun M.H."/>
        </authorList>
    </citation>
    <scope>NUCLEOTIDE SEQUENCE</scope>
    <source>
        <strain evidence="1">20211129_DDA</strain>
        <tissue evidence="1">Liver</tissue>
    </source>
</reference>
<keyword evidence="2" id="KW-1185">Reference proteome</keyword>
<evidence type="ECO:0000313" key="1">
    <source>
        <dbReference type="EMBL" id="KAJ1216628.1"/>
    </source>
</evidence>
<proteinExistence type="predicted"/>
<dbReference type="EMBL" id="JANPWB010000001">
    <property type="protein sequence ID" value="KAJ1216628.1"/>
    <property type="molecule type" value="Genomic_DNA"/>
</dbReference>
<dbReference type="AlphaFoldDB" id="A0AAV7WTZ9"/>
<comment type="caution">
    <text evidence="1">The sequence shown here is derived from an EMBL/GenBank/DDBJ whole genome shotgun (WGS) entry which is preliminary data.</text>
</comment>
<protein>
    <submittedName>
        <fullName evidence="1">Uncharacterized protein</fullName>
    </submittedName>
</protein>
<accession>A0AAV7WTZ9</accession>
<name>A0AAV7WTZ9_PLEWA</name>
<evidence type="ECO:0000313" key="2">
    <source>
        <dbReference type="Proteomes" id="UP001066276"/>
    </source>
</evidence>
<organism evidence="1 2">
    <name type="scientific">Pleurodeles waltl</name>
    <name type="common">Iberian ribbed newt</name>
    <dbReference type="NCBI Taxonomy" id="8319"/>
    <lineage>
        <taxon>Eukaryota</taxon>
        <taxon>Metazoa</taxon>
        <taxon>Chordata</taxon>
        <taxon>Craniata</taxon>
        <taxon>Vertebrata</taxon>
        <taxon>Euteleostomi</taxon>
        <taxon>Amphibia</taxon>
        <taxon>Batrachia</taxon>
        <taxon>Caudata</taxon>
        <taxon>Salamandroidea</taxon>
        <taxon>Salamandridae</taxon>
        <taxon>Pleurodelinae</taxon>
        <taxon>Pleurodeles</taxon>
    </lineage>
</organism>
<gene>
    <name evidence="1" type="ORF">NDU88_004229</name>
</gene>
<feature type="non-terminal residue" evidence="1">
    <location>
        <position position="61"/>
    </location>
</feature>
<sequence>MERLMKRLVFYRVMRERLKVVWYRCHVYVAHRRGISNLKGCSEEAEDIICVLIPRQTQLKD</sequence>
<dbReference type="Proteomes" id="UP001066276">
    <property type="component" value="Chromosome 1_1"/>
</dbReference>